<feature type="binding site" evidence="3">
    <location>
        <position position="184"/>
    </location>
    <ligand>
        <name>ATP</name>
        <dbReference type="ChEBI" id="CHEBI:30616"/>
    </ligand>
</feature>
<proteinExistence type="inferred from homology"/>
<comment type="subcellular location">
    <subcellularLocation>
        <location evidence="3">Cytoplasm</location>
    </subcellularLocation>
</comment>
<dbReference type="GO" id="GO:0004747">
    <property type="term" value="F:ribokinase activity"/>
    <property type="evidence" value="ECO:0007669"/>
    <property type="project" value="UniProtKB-UniRule"/>
</dbReference>
<keyword evidence="3" id="KW-0479">Metal-binding</keyword>
<dbReference type="PROSITE" id="PS00584">
    <property type="entry name" value="PFKB_KINASES_2"/>
    <property type="match status" value="1"/>
</dbReference>
<dbReference type="EC" id="2.7.1.15" evidence="3 4"/>
<evidence type="ECO:0000256" key="2">
    <source>
        <dbReference type="ARBA" id="ARBA00022777"/>
    </source>
</evidence>
<dbReference type="PANTHER" id="PTHR10584">
    <property type="entry name" value="SUGAR KINASE"/>
    <property type="match status" value="1"/>
</dbReference>
<dbReference type="GO" id="GO:0046872">
    <property type="term" value="F:metal ion binding"/>
    <property type="evidence" value="ECO:0007669"/>
    <property type="project" value="UniProtKB-KW"/>
</dbReference>
<protein>
    <recommendedName>
        <fullName evidence="3 4">Ribokinase</fullName>
        <shortName evidence="3">RK</shortName>
        <ecNumber evidence="3 4">2.7.1.15</ecNumber>
    </recommendedName>
</protein>
<dbReference type="PANTHER" id="PTHR10584:SF166">
    <property type="entry name" value="RIBOKINASE"/>
    <property type="match status" value="1"/>
</dbReference>
<feature type="active site" description="Proton acceptor" evidence="3">
    <location>
        <position position="253"/>
    </location>
</feature>
<feature type="domain" description="Carbohydrate kinase PfkB" evidence="5">
    <location>
        <begin position="6"/>
        <end position="296"/>
    </location>
</feature>
<evidence type="ECO:0000256" key="3">
    <source>
        <dbReference type="HAMAP-Rule" id="MF_01987"/>
    </source>
</evidence>
<comment type="catalytic activity">
    <reaction evidence="3">
        <text>D-ribose + ATP = D-ribose 5-phosphate + ADP + H(+)</text>
        <dbReference type="Rhea" id="RHEA:13697"/>
        <dbReference type="ChEBI" id="CHEBI:15378"/>
        <dbReference type="ChEBI" id="CHEBI:30616"/>
        <dbReference type="ChEBI" id="CHEBI:47013"/>
        <dbReference type="ChEBI" id="CHEBI:78346"/>
        <dbReference type="ChEBI" id="CHEBI:456216"/>
        <dbReference type="EC" id="2.7.1.15"/>
    </reaction>
</comment>
<dbReference type="InterPro" id="IPR011611">
    <property type="entry name" value="PfkB_dom"/>
</dbReference>
<feature type="binding site" evidence="3">
    <location>
        <position position="288"/>
    </location>
    <ligand>
        <name>K(+)</name>
        <dbReference type="ChEBI" id="CHEBI:29103"/>
    </ligand>
</feature>
<feature type="binding site" evidence="3">
    <location>
        <begin position="41"/>
        <end position="45"/>
    </location>
    <ligand>
        <name>substrate</name>
    </ligand>
</feature>
<comment type="subunit">
    <text evidence="3">Homodimer.</text>
</comment>
<keyword evidence="3" id="KW-0547">Nucleotide-binding</keyword>
<comment type="similarity">
    <text evidence="3">Belongs to the carbohydrate kinase PfkB family. Ribokinase subfamily.</text>
</comment>
<dbReference type="RefSeq" id="WP_343223411.1">
    <property type="nucleotide sequence ID" value="NZ_CAJVAS010000001.1"/>
</dbReference>
<feature type="binding site" evidence="3">
    <location>
        <position position="286"/>
    </location>
    <ligand>
        <name>K(+)</name>
        <dbReference type="ChEBI" id="CHEBI:29103"/>
    </ligand>
</feature>
<dbReference type="CDD" id="cd01174">
    <property type="entry name" value="ribokinase"/>
    <property type="match status" value="1"/>
</dbReference>
<dbReference type="HAMAP" id="MF_01987">
    <property type="entry name" value="Ribokinase"/>
    <property type="match status" value="1"/>
</dbReference>
<dbReference type="NCBIfam" id="TIGR02152">
    <property type="entry name" value="D_ribokin_bact"/>
    <property type="match status" value="1"/>
</dbReference>
<feature type="binding site" evidence="3">
    <location>
        <position position="253"/>
    </location>
    <ligand>
        <name>substrate</name>
    </ligand>
</feature>
<comment type="function">
    <text evidence="3">Catalyzes the phosphorylation of ribose at O-5 in a reaction requiring ATP and magnesium. The resulting D-ribose-5-phosphate can then be used either for sythesis of nucleotides, histidine, and tryptophan, or as a component of the pentose phosphate pathway.</text>
</comment>
<comment type="caution">
    <text evidence="6">The sequence shown here is derived from an EMBL/GenBank/DDBJ whole genome shotgun (WGS) entry which is preliminary data.</text>
</comment>
<feature type="binding site" evidence="3">
    <location>
        <position position="247"/>
    </location>
    <ligand>
        <name>K(+)</name>
        <dbReference type="ChEBI" id="CHEBI:29103"/>
    </ligand>
</feature>
<keyword evidence="3" id="KW-0067">ATP-binding</keyword>
<keyword evidence="7" id="KW-1185">Reference proteome</keyword>
<dbReference type="InterPro" id="IPR002173">
    <property type="entry name" value="Carboh/pur_kinase_PfkB_CS"/>
</dbReference>
<comment type="caution">
    <text evidence="3">Lacks conserved residue(s) required for the propagation of feature annotation.</text>
</comment>
<keyword evidence="3" id="KW-0630">Potassium</keyword>
<evidence type="ECO:0000259" key="5">
    <source>
        <dbReference type="Pfam" id="PF00294"/>
    </source>
</evidence>
<dbReference type="InterPro" id="IPR011877">
    <property type="entry name" value="Ribokinase"/>
</dbReference>
<dbReference type="GO" id="GO:0019303">
    <property type="term" value="P:D-ribose catabolic process"/>
    <property type="evidence" value="ECO:0007669"/>
    <property type="project" value="UniProtKB-UniRule"/>
</dbReference>
<keyword evidence="3" id="KW-0119">Carbohydrate metabolism</keyword>
<reference evidence="6" key="1">
    <citation type="submission" date="2021-06" db="EMBL/GenBank/DDBJ databases">
        <authorList>
            <person name="Criscuolo A."/>
        </authorList>
    </citation>
    <scope>NUCLEOTIDE SEQUENCE</scope>
    <source>
        <strain evidence="6">CIP111600</strain>
    </source>
</reference>
<evidence type="ECO:0000313" key="6">
    <source>
        <dbReference type="EMBL" id="CAG7599745.1"/>
    </source>
</evidence>
<evidence type="ECO:0000256" key="4">
    <source>
        <dbReference type="NCBIfam" id="TIGR02152"/>
    </source>
</evidence>
<comment type="cofactor">
    <cofactor evidence="3">
        <name>Mg(2+)</name>
        <dbReference type="ChEBI" id="CHEBI:18420"/>
    </cofactor>
    <text evidence="3">Requires a divalent cation, most likely magnesium in vivo, as an electrophilic catalyst to aid phosphoryl group transfer. It is the chelate of the metal and the nucleotide that is the actual substrate.</text>
</comment>
<dbReference type="Pfam" id="PF00294">
    <property type="entry name" value="PfkB"/>
    <property type="match status" value="1"/>
</dbReference>
<feature type="binding site" evidence="3">
    <location>
        <begin position="252"/>
        <end position="253"/>
    </location>
    <ligand>
        <name>ATP</name>
        <dbReference type="ChEBI" id="CHEBI:30616"/>
    </ligand>
</feature>
<organism evidence="6 7">
    <name type="scientific">Paenibacillus solanacearum</name>
    <dbReference type="NCBI Taxonomy" id="2048548"/>
    <lineage>
        <taxon>Bacteria</taxon>
        <taxon>Bacillati</taxon>
        <taxon>Bacillota</taxon>
        <taxon>Bacilli</taxon>
        <taxon>Bacillales</taxon>
        <taxon>Paenibacillaceae</taxon>
        <taxon>Paenibacillus</taxon>
    </lineage>
</organism>
<evidence type="ECO:0000313" key="7">
    <source>
        <dbReference type="Proteomes" id="UP000693672"/>
    </source>
</evidence>
<feature type="binding site" evidence="3">
    <location>
        <position position="283"/>
    </location>
    <ligand>
        <name>K(+)</name>
        <dbReference type="ChEBI" id="CHEBI:29103"/>
    </ligand>
</feature>
<keyword evidence="3" id="KW-0460">Magnesium</keyword>
<feature type="binding site" evidence="3">
    <location>
        <begin position="13"/>
        <end position="15"/>
    </location>
    <ligand>
        <name>substrate</name>
    </ligand>
</feature>
<evidence type="ECO:0000256" key="1">
    <source>
        <dbReference type="ARBA" id="ARBA00022679"/>
    </source>
</evidence>
<feature type="binding site" evidence="3">
    <location>
        <begin position="220"/>
        <end position="225"/>
    </location>
    <ligand>
        <name>ATP</name>
        <dbReference type="ChEBI" id="CHEBI:30616"/>
    </ligand>
</feature>
<feature type="binding site" evidence="3">
    <location>
        <position position="140"/>
    </location>
    <ligand>
        <name>substrate</name>
    </ligand>
</feature>
<feature type="binding site" evidence="3">
    <location>
        <position position="249"/>
    </location>
    <ligand>
        <name>K(+)</name>
        <dbReference type="ChEBI" id="CHEBI:29103"/>
    </ligand>
</feature>
<dbReference type="EMBL" id="CAJVAS010000001">
    <property type="protein sequence ID" value="CAG7599745.1"/>
    <property type="molecule type" value="Genomic_DNA"/>
</dbReference>
<dbReference type="GO" id="GO:0005524">
    <property type="term" value="F:ATP binding"/>
    <property type="evidence" value="ECO:0007669"/>
    <property type="project" value="UniProtKB-UniRule"/>
</dbReference>
<dbReference type="Proteomes" id="UP000693672">
    <property type="component" value="Unassembled WGS sequence"/>
</dbReference>
<gene>
    <name evidence="6" type="primary">rbsK_1</name>
    <name evidence="3" type="synonym">rbsK</name>
    <name evidence="6" type="ORF">PAESOLCIP111_00336</name>
</gene>
<keyword evidence="1 3" id="KW-0808">Transferase</keyword>
<accession>A0A916NKY7</accession>
<keyword evidence="3" id="KW-0963">Cytoplasm</keyword>
<keyword evidence="2 3" id="KW-0418">Kinase</keyword>
<comment type="activity regulation">
    <text evidence="3">Activated by a monovalent cation that binds near, but not in, the active site. The most likely occupant of the site in vivo is potassium. Ion binding induces a conformational change that may alter substrate affinity.</text>
</comment>
<name>A0A916NKY7_9BACL</name>
<feature type="binding site" evidence="3">
    <location>
        <position position="292"/>
    </location>
    <ligand>
        <name>K(+)</name>
        <dbReference type="ChEBI" id="CHEBI:29103"/>
    </ligand>
</feature>
<dbReference type="AlphaFoldDB" id="A0A916NKY7"/>
<comment type="pathway">
    <text evidence="3">Carbohydrate metabolism; D-ribose degradation; D-ribose 5-phosphate from beta-D-ribopyranose: step 2/2.</text>
</comment>
<dbReference type="GO" id="GO:0005829">
    <property type="term" value="C:cytosol"/>
    <property type="evidence" value="ECO:0007669"/>
    <property type="project" value="TreeGrafter"/>
</dbReference>
<sequence>MKLGIIAVVGSINIDIVNRVQEYPVPGQTIKSEGTEYNYGGKGANQAVAAARSGGRTMMAGAVGSDSFGGELLEALRREGIDTKRVDRKSGNSGMAFITVDASGQNQIILSEGANGSVVPEDVKPLWAMPDVAAVLLQNEIPWETNRSVLRQARAAGIRVTFNPAPALPIPDDVLALIDTLIVNESEAEFISGRTVGSRAEAETAARALLDRGAGEVIVTLGSQGALYMARSGDSFYTPAYPVKAVDTTAAGDTFIGAYTAQVCEGSPIPEALRFASAAAALTVMRSGAQSSIPTREEIASFLQANS</sequence>